<dbReference type="InterPro" id="IPR012334">
    <property type="entry name" value="Pectin_lyas_fold"/>
</dbReference>
<feature type="signal peptide" evidence="4">
    <location>
        <begin position="1"/>
        <end position="36"/>
    </location>
</feature>
<dbReference type="InterPro" id="IPR039448">
    <property type="entry name" value="Beta_helix"/>
</dbReference>
<evidence type="ECO:0000313" key="7">
    <source>
        <dbReference type="Proteomes" id="UP001596392"/>
    </source>
</evidence>
<dbReference type="InterPro" id="IPR051550">
    <property type="entry name" value="SCF-Subunits/Alg-Epimerases"/>
</dbReference>
<keyword evidence="3" id="KW-1133">Transmembrane helix</keyword>
<feature type="compositionally biased region" description="Polar residues" evidence="2">
    <location>
        <begin position="399"/>
        <end position="412"/>
    </location>
</feature>
<feature type="transmembrane region" description="Helical" evidence="3">
    <location>
        <begin position="572"/>
        <end position="592"/>
    </location>
</feature>
<evidence type="ECO:0000256" key="2">
    <source>
        <dbReference type="SAM" id="MobiDB-lite"/>
    </source>
</evidence>
<dbReference type="Proteomes" id="UP001596392">
    <property type="component" value="Unassembled WGS sequence"/>
</dbReference>
<dbReference type="InterPro" id="IPR006626">
    <property type="entry name" value="PbH1"/>
</dbReference>
<accession>A0ABW2H4J2</accession>
<evidence type="ECO:0000256" key="3">
    <source>
        <dbReference type="SAM" id="Phobius"/>
    </source>
</evidence>
<feature type="chain" id="PRO_5046164671" evidence="4">
    <location>
        <begin position="37"/>
        <end position="640"/>
    </location>
</feature>
<keyword evidence="4" id="KW-0732">Signal</keyword>
<feature type="domain" description="Right handed beta helix" evidence="5">
    <location>
        <begin position="410"/>
        <end position="554"/>
    </location>
</feature>
<evidence type="ECO:0000259" key="5">
    <source>
        <dbReference type="Pfam" id="PF13229"/>
    </source>
</evidence>
<keyword evidence="3" id="KW-0812">Transmembrane</keyword>
<dbReference type="RefSeq" id="WP_376809595.1">
    <property type="nucleotide sequence ID" value="NZ_JBHTAC010000045.1"/>
</dbReference>
<evidence type="ECO:0000256" key="1">
    <source>
        <dbReference type="ARBA" id="ARBA00022737"/>
    </source>
</evidence>
<dbReference type="InterPro" id="IPR011050">
    <property type="entry name" value="Pectin_lyase_fold/virulence"/>
</dbReference>
<keyword evidence="7" id="KW-1185">Reference proteome</keyword>
<organism evidence="6 7">
    <name type="scientific">Catellatospora aurea</name>
    <dbReference type="NCBI Taxonomy" id="1337874"/>
    <lineage>
        <taxon>Bacteria</taxon>
        <taxon>Bacillati</taxon>
        <taxon>Actinomycetota</taxon>
        <taxon>Actinomycetes</taxon>
        <taxon>Micromonosporales</taxon>
        <taxon>Micromonosporaceae</taxon>
        <taxon>Catellatospora</taxon>
    </lineage>
</organism>
<feature type="domain" description="Right handed beta helix" evidence="5">
    <location>
        <begin position="301"/>
        <end position="389"/>
    </location>
</feature>
<name>A0ABW2H4J2_9ACTN</name>
<dbReference type="SMART" id="SM00710">
    <property type="entry name" value="PbH1"/>
    <property type="match status" value="9"/>
</dbReference>
<feature type="region of interest" description="Disordered" evidence="2">
    <location>
        <begin position="601"/>
        <end position="640"/>
    </location>
</feature>
<keyword evidence="1" id="KW-0677">Repeat</keyword>
<proteinExistence type="predicted"/>
<feature type="region of interest" description="Disordered" evidence="2">
    <location>
        <begin position="378"/>
        <end position="412"/>
    </location>
</feature>
<dbReference type="Gene3D" id="2.160.20.10">
    <property type="entry name" value="Single-stranded right-handed beta-helix, Pectin lyase-like"/>
    <property type="match status" value="1"/>
</dbReference>
<sequence>MNRPWAAAPFRRVGSVLVRAAAATAVLLAATAGASAMPAAAARPAAHRAAAAEAAPADAERQAALVAAEDRWLNQVRAVTAVAPLRDLLSRPPGSTTQRWDRPYRLDTAGGYTLVLTARTAAYTVDDLLRLAPQTFVRQQQGAYLLTENIYINSGARLKLAHPGGLELRLASRSSGFVAIVSFGGGLTLEGTKQAPVRVTSWDPRTGKPDTDVRDGRAYLRAIGGNFAMSHARAAHLGFWSGRTGGVSLTGTDRPDTGAVEGPSAATPGRILPGEVRVLSGGRVASPDSRFTVPSLSYVSGTISDSEFVGNAYGLFVSSADGIKITDTKVRDSMQHGVVLHRFATNAVIERTVSQHNGGDGFLLSRATQQVRITNTTAERNGGNGFTLSGRPLADGPSASGQSTASYGANTVSHSTARGNGHYGFEILGGLSVSIQENQIEGGDMGIVARLGVRDLTLTANRLSDQRRQAIAIRDGVAGARVNGNLIESTQTGVYVRDSVAEVRGNTIHDANSHGVTFVGAVGGSVAAGNAITGIGPSAVDTGRAEGKLTVRDNQTDAWLDTSTLWARVRHYASPMTLLWTTILLLIVVLAFRRRREDHGHPYAATKPLFPGEPPPARSGPGRPSPRETARGRARVVMAE</sequence>
<dbReference type="EMBL" id="JBHTAC010000045">
    <property type="protein sequence ID" value="MFC7246806.1"/>
    <property type="molecule type" value="Genomic_DNA"/>
</dbReference>
<dbReference type="Pfam" id="PF13229">
    <property type="entry name" value="Beta_helix"/>
    <property type="match status" value="2"/>
</dbReference>
<reference evidence="7" key="1">
    <citation type="journal article" date="2019" name="Int. J. Syst. Evol. Microbiol.">
        <title>The Global Catalogue of Microorganisms (GCM) 10K type strain sequencing project: providing services to taxonomists for standard genome sequencing and annotation.</title>
        <authorList>
            <consortium name="The Broad Institute Genomics Platform"/>
            <consortium name="The Broad Institute Genome Sequencing Center for Infectious Disease"/>
            <person name="Wu L."/>
            <person name="Ma J."/>
        </authorList>
    </citation>
    <scope>NUCLEOTIDE SEQUENCE [LARGE SCALE GENOMIC DNA]</scope>
    <source>
        <strain evidence="7">CGMCC 1.9106</strain>
    </source>
</reference>
<evidence type="ECO:0000313" key="6">
    <source>
        <dbReference type="EMBL" id="MFC7246806.1"/>
    </source>
</evidence>
<gene>
    <name evidence="6" type="ORF">ACFQO7_30385</name>
</gene>
<dbReference type="PANTHER" id="PTHR22990">
    <property type="entry name" value="F-BOX ONLY PROTEIN"/>
    <property type="match status" value="1"/>
</dbReference>
<dbReference type="PANTHER" id="PTHR22990:SF15">
    <property type="entry name" value="F-BOX ONLY PROTEIN 10"/>
    <property type="match status" value="1"/>
</dbReference>
<evidence type="ECO:0000256" key="4">
    <source>
        <dbReference type="SAM" id="SignalP"/>
    </source>
</evidence>
<keyword evidence="3" id="KW-0472">Membrane</keyword>
<comment type="caution">
    <text evidence="6">The sequence shown here is derived from an EMBL/GenBank/DDBJ whole genome shotgun (WGS) entry which is preliminary data.</text>
</comment>
<dbReference type="SUPFAM" id="SSF51126">
    <property type="entry name" value="Pectin lyase-like"/>
    <property type="match status" value="1"/>
</dbReference>
<protein>
    <submittedName>
        <fullName evidence="6">Right-handed parallel beta-helix repeat-containing protein</fullName>
    </submittedName>
</protein>